<proteinExistence type="predicted"/>
<accession>A0ACB7CJK9</accession>
<sequence>MENLYEKKNEFFFSRIKNAHFVLKEDLLMKWSIKDVFDSEKVEEVYKQLESSHFDERILAFLEENCYLERYLWKYISDESTDNHIFSIVALSVYKKVTSKPWDFILNNPDIFPFFFRRVLEMAQSNATKTILRTYLISFVILSFQQFDNPILRKECIPLVSIDIWMNLSSEEIRKSRISLHTHLQKLWKASLKRYNTSGDELKSKLIFNRNWLFKIIIDFVNILYSKKDKEHDIMYCEKVLELLVDLVSHPLSRRYFNFFLKDFHFTTLIKRSPLYMTSENQIFKGLFNILDKYIYMGYDDHNSIELSSKEVTKVNYNEIEHLQRISMKKFKEKLIILATSNYATINTGDTLIEHLEDLNDDEFYQLFQYIGLRSQYPKELLAPINREFLTFALIEHYKKRESLQEVLEDFRILPDEKSLFSLKYHFYKRYDGLRSLPLLKFNLQYLSISDFIYRSLELYRDMIYDEIHKDIENVISKMKPKVQYPAFSIRFQGNSNMALIIKNIAVLEVARPKVGEEIPGYVKAEVKLDLDYISEELRCQWESLRQGDIVYLLSIKPTDDLKETPEMNVSFALKSGLRYLRTAEVDQILSSDGHSLKVLKQLAQEDEFEMVKMGRKRILRFFIDPYNYKIDNDKTLYEEGDDVYSSINVIVRRPAMDNNFKPILESLKSLTQTSISLPLWFEDIFLGFGDPSNALYYNLETCPDSLLFPYTFLNWDHLLECFPNKNIRYIASEERNLAPDPPYKIYLKYKECLDNQTSDNELKNKNDDILFVETYSLQNTGPYLQNQKKINTIKFTSKQAEAIYSGTNPGLTLINGAPGTGKADVIAQIISNIYHNFPDQRTLLIAQSSCALIKVIEKLSSLNIRQRHLLRLGHDDELDDEFSLYRSGRINLLLERRLILLSEVDRLASTLQVPGAHGNSCETAGYFFNFHIKPLWKKYISLFNGECSTKDLISSFPFHQYFSTAPQPLFSEDLNKNEIFNIVNGCYYHIEELFYELSDIRPFEFLHSNEAKANYLISKAKIIAMTSKYALIKREKIFNLNLKYDNIIYKNSNQLLEIETFVPMTFQTRLENLKRIILVGDYKQMGPMIKNNAFKYFSNMKQSFYSRLIRLGVPIIHLDAQGRTKRTIAELFSWAYDKLTNLPNLEIQTEFLYSNAGFLHDYQFIDVEDYKGLGETEPSPYFYQNLGEAEYAVAIYQYMRLLGYPSLKITILCSYSGQKALINDVINRRCINNPLFGPPGKVATIDQYQDECNDYIILSLTRTKYLGYLKELERLLVAVSRARLGLYILGRRNIFESSFELKPLTSKIFKNPSKLQLVSGEMWPSSRKIDDNAENVFEIEGVEHLGIYVYEMSKKALEKLKENKHAL</sequence>
<gene>
    <name evidence="1" type="ORF">PORY_000562</name>
</gene>
<dbReference type="Proteomes" id="UP000768646">
    <property type="component" value="Unassembled WGS sequence"/>
</dbReference>
<organism evidence="1 2">
    <name type="scientific">Pneumocystis oryctolagi</name>
    <dbReference type="NCBI Taxonomy" id="42067"/>
    <lineage>
        <taxon>Eukaryota</taxon>
        <taxon>Fungi</taxon>
        <taxon>Dikarya</taxon>
        <taxon>Ascomycota</taxon>
        <taxon>Taphrinomycotina</taxon>
        <taxon>Pneumocystomycetes</taxon>
        <taxon>Pneumocystaceae</taxon>
        <taxon>Pneumocystis</taxon>
    </lineage>
</organism>
<keyword evidence="2" id="KW-1185">Reference proteome</keyword>
<evidence type="ECO:0000313" key="1">
    <source>
        <dbReference type="EMBL" id="KAG4306574.1"/>
    </source>
</evidence>
<protein>
    <submittedName>
        <fullName evidence="1">Uncharacterized protein</fullName>
    </submittedName>
</protein>
<evidence type="ECO:0000313" key="2">
    <source>
        <dbReference type="Proteomes" id="UP000768646"/>
    </source>
</evidence>
<reference evidence="1 2" key="1">
    <citation type="journal article" date="2021" name="Commun. Biol.">
        <title>Genomic insights into the host specific adaptation of the Pneumocystis genus.</title>
        <authorList>
            <person name="Cisse O.H."/>
            <person name="Ma L."/>
            <person name="Dekker J.P."/>
            <person name="Khil P.P."/>
            <person name="Youn J.-H."/>
            <person name="Brenchley J.M."/>
            <person name="Blair R."/>
            <person name="Pahar B."/>
            <person name="Chabe M."/>
            <person name="Van Rompay K.K.A."/>
            <person name="Keesler R."/>
            <person name="Sukura A."/>
            <person name="Hirsch V."/>
            <person name="Kutty G."/>
            <person name="Liu Y."/>
            <person name="Peng L."/>
            <person name="Chen J."/>
            <person name="Song J."/>
            <person name="Weissenbacher-Lang C."/>
            <person name="Xu J."/>
            <person name="Upham N.S."/>
            <person name="Stajich J.E."/>
            <person name="Cuomo C.A."/>
            <person name="Cushion M.T."/>
            <person name="Kovacs J.A."/>
        </authorList>
    </citation>
    <scope>NUCLEOTIDE SEQUENCE [LARGE SCALE GENOMIC DNA]</scope>
    <source>
        <strain evidence="1 2">RABM</strain>
    </source>
</reference>
<name>A0ACB7CJK9_9ASCO</name>
<dbReference type="EMBL" id="JABTEG010000001">
    <property type="protein sequence ID" value="KAG4306574.1"/>
    <property type="molecule type" value="Genomic_DNA"/>
</dbReference>
<comment type="caution">
    <text evidence="1">The sequence shown here is derived from an EMBL/GenBank/DDBJ whole genome shotgun (WGS) entry which is preliminary data.</text>
</comment>